<dbReference type="PANTHER" id="PTHR19446">
    <property type="entry name" value="REVERSE TRANSCRIPTASES"/>
    <property type="match status" value="1"/>
</dbReference>
<dbReference type="GO" id="GO:0003676">
    <property type="term" value="F:nucleic acid binding"/>
    <property type="evidence" value="ECO:0007669"/>
    <property type="project" value="InterPro"/>
</dbReference>
<dbReference type="InterPro" id="IPR036397">
    <property type="entry name" value="RNaseH_sf"/>
</dbReference>
<sequence>MHANTDEDAPITYDAYVKLLDIEKYFTVENKAAYIEILTRDYRGFMGTEINKEDNEIIVKNSSYKGMLHMKSGLKPLKNNPDTITVFITVKDLDKCKKLKNIWSIEIDRILYRFALAHATENDFASRKKYSREFVSFNSQTTLAAVQEAYTAQNPQHTYRQSDDKFIIEFSTEYDFFNACAITVYFNNYGITGSSCNYNINWSARNQKLAKIPSIQPPPPVKLVSITHQEDNYHIEIRQEEHFKASHNPKKHKLKNTKHPISKFTNPRQRTLSISYATGANAIILDKCTKGTTSTNTPMNASSVSYNNSSFSNSSTQHHDGIVEGLESCANSIPSPTHLTFWEPCHVGNGTIRLRLGSEHTGSTSHLDHNINFINLKLGFHNINGLSTDFLRFSTLLSWCQENTFGFMRITETNVYYLSPQDQQTLRLFEQTMNNTKSNLNIIHIWMGDTNCHFDHGLDVNLPSSNKKEDIPSACHYDRHILTKSDHNIVAINLYLPDIFPIAYKHTQPITPHDLNFRDLSIKTEDNQELHFDISFLSDSPEWLNHLKLIAQKQRKVEQKAYNSYQTDKITAAVEARFAIIKSDQTRWISSSLDRHRSNVTIDRLMVTTENRLQELLKHNHQLDTLATHPIWKKAYEPILDTDNSIYESMDNNFTLPFLQKILKDINKASAFGTSGITYQLMYHFPPAFVEVILALYRTIFLAGLVPADWQKSMIFPIPKPDKFEYNMFNVRPIALLEVVRKIFTKFISMQFTNILQDHNILCNANYCELKGDSTASPIRLINNIIEDVKENSKELWIVLQDISKAFDSISLDFLELALNHIGLPPHAVLYPKSIYLSQLTTFTKPEWDAIERPILALVKHTIGVQRSFPTLALYHEGIIGLHRLWIVVSTTGIMNLCMMLNAHNDATFTTLLPLYIATSRSNLALFYLLLASDFYINLKLDQMDMLSFSINNIDFLLLDIWLKSHKAASIIRINNKNSHFPLVDLSQLTTSDSSILMTWKQYRTLAGLSRKEPKAKWFTQLEYSDGCQKEWIAIQADDIWLIGRIINKSFKSRKGVYVIDLYRKALFDHTSHCTLIKDKDTYTVIRPQNLLTMFQLNVTFLIVQGTPYWIIHSPFWLVRYDNDTFDEWLLINGDNNQPIRSRTPNHTTMDCLISIPHDQKDDDVWINRWIGPSNNKDNLIEIKDKLYCFEELSFYTDGSVQNGVPFHLRQPLDDCPDHHSMDRNLDLELIKVKAHTGDPWNELADELAKKGDRTHYPSSTDIQFWVSRPPI</sequence>
<gene>
    <name evidence="2" type="ORF">RCL2_000359300</name>
</gene>
<dbReference type="Proteomes" id="UP000615446">
    <property type="component" value="Unassembled WGS sequence"/>
</dbReference>
<organism evidence="2 3">
    <name type="scientific">Rhizophagus clarus</name>
    <dbReference type="NCBI Taxonomy" id="94130"/>
    <lineage>
        <taxon>Eukaryota</taxon>
        <taxon>Fungi</taxon>
        <taxon>Fungi incertae sedis</taxon>
        <taxon>Mucoromycota</taxon>
        <taxon>Glomeromycotina</taxon>
        <taxon>Glomeromycetes</taxon>
        <taxon>Glomerales</taxon>
        <taxon>Glomeraceae</taxon>
        <taxon>Rhizophagus</taxon>
    </lineage>
</organism>
<keyword evidence="2" id="KW-0808">Transferase</keyword>
<accession>A0A8H3KYK0</accession>
<evidence type="ECO:0000313" key="2">
    <source>
        <dbReference type="EMBL" id="GES76185.1"/>
    </source>
</evidence>
<evidence type="ECO:0000256" key="1">
    <source>
        <dbReference type="SAM" id="MobiDB-lite"/>
    </source>
</evidence>
<proteinExistence type="predicted"/>
<feature type="compositionally biased region" description="Basic residues" evidence="1">
    <location>
        <begin position="245"/>
        <end position="261"/>
    </location>
</feature>
<reference evidence="2" key="1">
    <citation type="submission" date="2019-10" db="EMBL/GenBank/DDBJ databases">
        <title>Conservation and host-specific expression of non-tandemly repeated heterogenous ribosome RNA gene in arbuscular mycorrhizal fungi.</title>
        <authorList>
            <person name="Maeda T."/>
            <person name="Kobayashi Y."/>
            <person name="Nakagawa T."/>
            <person name="Ezawa T."/>
            <person name="Yamaguchi K."/>
            <person name="Bino T."/>
            <person name="Nishimoto Y."/>
            <person name="Shigenobu S."/>
            <person name="Kawaguchi M."/>
        </authorList>
    </citation>
    <scope>NUCLEOTIDE SEQUENCE</scope>
    <source>
        <strain evidence="2">HR1</strain>
    </source>
</reference>
<dbReference type="InterPro" id="IPR012337">
    <property type="entry name" value="RNaseH-like_sf"/>
</dbReference>
<keyword evidence="2" id="KW-0548">Nucleotidyltransferase</keyword>
<protein>
    <submittedName>
        <fullName evidence="2">RNA-directed DNA polymerase from mobile element jockey-like</fullName>
    </submittedName>
</protein>
<evidence type="ECO:0000313" key="3">
    <source>
        <dbReference type="Proteomes" id="UP000615446"/>
    </source>
</evidence>
<dbReference type="Gene3D" id="3.30.420.10">
    <property type="entry name" value="Ribonuclease H-like superfamily/Ribonuclease H"/>
    <property type="match status" value="1"/>
</dbReference>
<dbReference type="GO" id="GO:0003964">
    <property type="term" value="F:RNA-directed DNA polymerase activity"/>
    <property type="evidence" value="ECO:0007669"/>
    <property type="project" value="UniProtKB-KW"/>
</dbReference>
<name>A0A8H3KYK0_9GLOM</name>
<dbReference type="AlphaFoldDB" id="A0A8H3KYK0"/>
<dbReference type="EMBL" id="BLAL01000019">
    <property type="protein sequence ID" value="GES76185.1"/>
    <property type="molecule type" value="Genomic_DNA"/>
</dbReference>
<feature type="region of interest" description="Disordered" evidence="1">
    <location>
        <begin position="245"/>
        <end position="264"/>
    </location>
</feature>
<dbReference type="SUPFAM" id="SSF53098">
    <property type="entry name" value="Ribonuclease H-like"/>
    <property type="match status" value="1"/>
</dbReference>
<dbReference type="OrthoDB" id="10063195at2759"/>
<keyword evidence="2" id="KW-0695">RNA-directed DNA polymerase</keyword>
<comment type="caution">
    <text evidence="2">The sequence shown here is derived from an EMBL/GenBank/DDBJ whole genome shotgun (WGS) entry which is preliminary data.</text>
</comment>